<evidence type="ECO:0000313" key="2">
    <source>
        <dbReference type="Proteomes" id="UP000094893"/>
    </source>
</evidence>
<evidence type="ECO:0000313" key="1">
    <source>
        <dbReference type="EMBL" id="OCX76910.1"/>
    </source>
</evidence>
<sequence length="62" mass="6885">MYSTEKDHEVVIVMEGGVIHEVMMNEAAKARVKITIVDMDTEGTTLDVHTDLSAGLRQARQI</sequence>
<protein>
    <submittedName>
        <fullName evidence="1">Uncharacterized protein</fullName>
    </submittedName>
</protein>
<reference evidence="1 2" key="1">
    <citation type="journal article" date="2016" name="Int. J. Mol. Sci.">
        <title>Comparative genomics of the extreme acidophile Acidithiobacillus thiooxidans reveals intraspecific divergence and niche adaptation.</title>
        <authorList>
            <person name="Zhang X."/>
            <person name="Feng X."/>
            <person name="Tao J."/>
            <person name="Ma L."/>
            <person name="Xiao Y."/>
            <person name="Liang Y."/>
            <person name="Liu X."/>
            <person name="Yin H."/>
        </authorList>
    </citation>
    <scope>NUCLEOTIDE SEQUENCE [LARGE SCALE GENOMIC DNA]</scope>
    <source>
        <strain evidence="1 2">A02</strain>
    </source>
</reference>
<dbReference type="AlphaFoldDB" id="A0A1C2ILQ9"/>
<dbReference type="EMBL" id="LWSA01000014">
    <property type="protein sequence ID" value="OCX76910.1"/>
    <property type="molecule type" value="Genomic_DNA"/>
</dbReference>
<gene>
    <name evidence="1" type="ORF">A6P07_01220</name>
</gene>
<dbReference type="STRING" id="930.GCA_002079865_00414"/>
<organism evidence="1 2">
    <name type="scientific">Acidithiobacillus thiooxidans</name>
    <name type="common">Thiobacillus thiooxidans</name>
    <dbReference type="NCBI Taxonomy" id="930"/>
    <lineage>
        <taxon>Bacteria</taxon>
        <taxon>Pseudomonadati</taxon>
        <taxon>Pseudomonadota</taxon>
        <taxon>Acidithiobacillia</taxon>
        <taxon>Acidithiobacillales</taxon>
        <taxon>Acidithiobacillaceae</taxon>
        <taxon>Acidithiobacillus</taxon>
    </lineage>
</organism>
<dbReference type="RefSeq" id="WP_024895245.1">
    <property type="nucleotide sequence ID" value="NZ_LWRZ01000446.1"/>
</dbReference>
<name>A0A1C2ILQ9_ACITH</name>
<proteinExistence type="predicted"/>
<dbReference type="Proteomes" id="UP000094893">
    <property type="component" value="Unassembled WGS sequence"/>
</dbReference>
<comment type="caution">
    <text evidence="1">The sequence shown here is derived from an EMBL/GenBank/DDBJ whole genome shotgun (WGS) entry which is preliminary data.</text>
</comment>
<accession>A0A1C2ILQ9</accession>